<dbReference type="GeneID" id="118406778"/>
<feature type="chain" id="PRO_5044698854" evidence="2">
    <location>
        <begin position="21"/>
        <end position="242"/>
    </location>
</feature>
<proteinExistence type="predicted"/>
<dbReference type="KEGG" id="bfo:118406778"/>
<organism evidence="3 4">
    <name type="scientific">Branchiostoma floridae</name>
    <name type="common">Florida lancelet</name>
    <name type="synonym">Amphioxus</name>
    <dbReference type="NCBI Taxonomy" id="7739"/>
    <lineage>
        <taxon>Eukaryota</taxon>
        <taxon>Metazoa</taxon>
        <taxon>Chordata</taxon>
        <taxon>Cephalochordata</taxon>
        <taxon>Leptocardii</taxon>
        <taxon>Amphioxiformes</taxon>
        <taxon>Branchiostomatidae</taxon>
        <taxon>Branchiostoma</taxon>
    </lineage>
</organism>
<evidence type="ECO:0000313" key="5">
    <source>
        <dbReference type="RefSeq" id="XP_035662990.1"/>
    </source>
</evidence>
<keyword evidence="3" id="KW-1185">Reference proteome</keyword>
<accession>A0A9J7KH97</accession>
<evidence type="ECO:0000256" key="2">
    <source>
        <dbReference type="SAM" id="SignalP"/>
    </source>
</evidence>
<dbReference type="RefSeq" id="XP_035662989.1">
    <property type="nucleotide sequence ID" value="XM_035807096.1"/>
</dbReference>
<reference evidence="4 5" key="2">
    <citation type="submission" date="2025-04" db="UniProtKB">
        <authorList>
            <consortium name="RefSeq"/>
        </authorList>
    </citation>
    <scope>IDENTIFICATION</scope>
    <source>
        <strain evidence="4 5">S238N-H82</strain>
        <tissue evidence="4 5">Testes</tissue>
    </source>
</reference>
<sequence>MEMWISVCVLVLTLIQTAVAEVRVCRSDADCQRDEYCTGVTTRSDGYCVPMVGARPCVRDRDCPVDEFCSFQGQLQQGFCTQRLSAIPPQYDPVVMGYPFGSLQRCFGDDNRGDRSGCPPWEYCSDQTGRTEGYCLGQDCYSNTDCEGVTCNGGAVNPRLRGYCSLPLVPRTQLNLEPDLQGEPIREEPGTTRGDSPPKDDGTAAEGQSEELADEEAGAGLDVSPKFKLQFLTEKPDVSQDS</sequence>
<dbReference type="Proteomes" id="UP000001554">
    <property type="component" value="Chromosome 19"/>
</dbReference>
<evidence type="ECO:0000256" key="1">
    <source>
        <dbReference type="SAM" id="MobiDB-lite"/>
    </source>
</evidence>
<reference evidence="3" key="1">
    <citation type="journal article" date="2020" name="Nat. Ecol. Evol.">
        <title>Deeply conserved synteny resolves early events in vertebrate evolution.</title>
        <authorList>
            <person name="Simakov O."/>
            <person name="Marletaz F."/>
            <person name="Yue J.X."/>
            <person name="O'Connell B."/>
            <person name="Jenkins J."/>
            <person name="Brandt A."/>
            <person name="Calef R."/>
            <person name="Tung C.H."/>
            <person name="Huang T.K."/>
            <person name="Schmutz J."/>
            <person name="Satoh N."/>
            <person name="Yu J.K."/>
            <person name="Putnam N.H."/>
            <person name="Green R.E."/>
            <person name="Rokhsar D.S."/>
        </authorList>
    </citation>
    <scope>NUCLEOTIDE SEQUENCE [LARGE SCALE GENOMIC DNA]</scope>
    <source>
        <strain evidence="3">S238N-H82</strain>
    </source>
</reference>
<dbReference type="AlphaFoldDB" id="A0A9J7KH97"/>
<dbReference type="OrthoDB" id="10021452at2759"/>
<feature type="compositionally biased region" description="Acidic residues" evidence="1">
    <location>
        <begin position="208"/>
        <end position="217"/>
    </location>
</feature>
<evidence type="ECO:0000313" key="4">
    <source>
        <dbReference type="RefSeq" id="XP_035662989.1"/>
    </source>
</evidence>
<dbReference type="OMA" id="ESWITAC"/>
<feature type="region of interest" description="Disordered" evidence="1">
    <location>
        <begin position="175"/>
        <end position="225"/>
    </location>
</feature>
<name>A0A9J7KH97_BRAFL</name>
<gene>
    <name evidence="4 5" type="primary">LOC118406778</name>
</gene>
<protein>
    <submittedName>
        <fullName evidence="4 5">Uncharacterized protein LOC118406778</fullName>
    </submittedName>
</protein>
<feature type="compositionally biased region" description="Basic and acidic residues" evidence="1">
    <location>
        <begin position="184"/>
        <end position="202"/>
    </location>
</feature>
<keyword evidence="2" id="KW-0732">Signal</keyword>
<evidence type="ECO:0000313" key="3">
    <source>
        <dbReference type="Proteomes" id="UP000001554"/>
    </source>
</evidence>
<dbReference type="RefSeq" id="XP_035662990.1">
    <property type="nucleotide sequence ID" value="XM_035807097.1"/>
</dbReference>
<feature type="signal peptide" evidence="2">
    <location>
        <begin position="1"/>
        <end position="20"/>
    </location>
</feature>